<organism evidence="4 5">
    <name type="scientific">Natronomicrosphaera hydrolytica</name>
    <dbReference type="NCBI Taxonomy" id="3242702"/>
    <lineage>
        <taxon>Bacteria</taxon>
        <taxon>Pseudomonadati</taxon>
        <taxon>Planctomycetota</taxon>
        <taxon>Phycisphaerae</taxon>
        <taxon>Phycisphaerales</taxon>
        <taxon>Phycisphaeraceae</taxon>
        <taxon>Natronomicrosphaera</taxon>
    </lineage>
</organism>
<accession>A0ABV4U851</accession>
<evidence type="ECO:0000256" key="2">
    <source>
        <dbReference type="ARBA" id="ARBA00023002"/>
    </source>
</evidence>
<dbReference type="RefSeq" id="WP_425346716.1">
    <property type="nucleotide sequence ID" value="NZ_JBGUBD010000012.1"/>
</dbReference>
<comment type="caution">
    <text evidence="4">The sequence shown here is derived from an EMBL/GenBank/DDBJ whole genome shotgun (WGS) entry which is preliminary data.</text>
</comment>
<dbReference type="InterPro" id="IPR036909">
    <property type="entry name" value="Cyt_c-like_dom_sf"/>
</dbReference>
<dbReference type="SUPFAM" id="SSF46626">
    <property type="entry name" value="Cytochrome c"/>
    <property type="match status" value="1"/>
</dbReference>
<keyword evidence="5" id="KW-1185">Reference proteome</keyword>
<dbReference type="InterPro" id="IPR051395">
    <property type="entry name" value="Cytochrome_c_Peroxidase/MauG"/>
</dbReference>
<evidence type="ECO:0000256" key="1">
    <source>
        <dbReference type="ARBA" id="ARBA00022729"/>
    </source>
</evidence>
<reference evidence="4 5" key="1">
    <citation type="submission" date="2024-08" db="EMBL/GenBank/DDBJ databases">
        <title>Whole-genome sequencing of halo(alkali)philic microorganisms from hypersaline lakes.</title>
        <authorList>
            <person name="Sorokin D.Y."/>
            <person name="Merkel A.Y."/>
            <person name="Messina E."/>
            <person name="Yakimov M."/>
        </authorList>
    </citation>
    <scope>NUCLEOTIDE SEQUENCE [LARGE SCALE GENOMIC DNA]</scope>
    <source>
        <strain evidence="4 5">AB-hyl4</strain>
    </source>
</reference>
<sequence length="685" mass="76129">MADTQRPEPTTSSKHAPRRSWKWWLLNGVGVLLVLFAVGTLILLNLRFEYAYMPAMSKVVNDQRWPSPAYEVWGREVWPDEVDQLMQTAEGRELLHPSQAIRIDEDFLQLGREAFYKETFSNEYFLTDVLGVLDGPITATAITRAIIALAGRGTNNLQVRLSEDITIGDRTFHAGDLVDTGIDVPRGAFMPIGFKTVYDRGQIRTGVTCAACHVTVDPDSGRVLEGVVNPNLNMGLLLAMASNSAAYFARTDIDLNEMHEFFTDPDRTVTINDEGEQQPLPDPELLEAAASEMFLKWPPGNFDTMIDLEANPTRTPDAFTRGDDPYGWTGFGSIGPFRGLNSLGNNVHAFNTDPIIEMHVAPDLLDLHEERYLAILLQNAANPDFRYDPNSNERPSEFLRRINPHPEGPGLAEAEALPTYPRSTALAAHSVIVSRYGQPVWHDISAMSAFQNALVPPEPPIAPNVEQLQRGRRTFVAAGCIDCHTGDAFTNNQIIPASIVADEPDRATAMKGTREIFDPNPQIWALDAIVPVARDTEVIDVPYTHIRTDEQLARAMGHDGEGGYKVKGLIGLYWNPPYMHTGAVAVGPDPETDLGMPGTLLRGVLADPANSLRAMIDRNLRERVVQANRTHEDMEQLNVWGIGHRHWVDEQAGFSRDDQDALIHYLLLLGHHDEARPPDETDRPE</sequence>
<keyword evidence="2" id="KW-0560">Oxidoreductase</keyword>
<evidence type="ECO:0000256" key="3">
    <source>
        <dbReference type="SAM" id="Phobius"/>
    </source>
</evidence>
<proteinExistence type="predicted"/>
<gene>
    <name evidence="4" type="ORF">ACERK3_16005</name>
</gene>
<keyword evidence="1" id="KW-0732">Signal</keyword>
<dbReference type="EMBL" id="JBGUBD010000012">
    <property type="protein sequence ID" value="MFA9479791.1"/>
    <property type="molecule type" value="Genomic_DNA"/>
</dbReference>
<name>A0ABV4U851_9BACT</name>
<dbReference type="Gene3D" id="1.10.760.10">
    <property type="entry name" value="Cytochrome c-like domain"/>
    <property type="match status" value="1"/>
</dbReference>
<dbReference type="PANTHER" id="PTHR30600">
    <property type="entry name" value="CYTOCHROME C PEROXIDASE-RELATED"/>
    <property type="match status" value="1"/>
</dbReference>
<evidence type="ECO:0000313" key="5">
    <source>
        <dbReference type="Proteomes" id="UP001575105"/>
    </source>
</evidence>
<dbReference type="PANTHER" id="PTHR30600:SF10">
    <property type="entry name" value="BLL6722 PROTEIN"/>
    <property type="match status" value="1"/>
</dbReference>
<protein>
    <submittedName>
        <fullName evidence="4">Cytochrome C oxidase Cbb3</fullName>
    </submittedName>
</protein>
<dbReference type="Proteomes" id="UP001575105">
    <property type="component" value="Unassembled WGS sequence"/>
</dbReference>
<evidence type="ECO:0000313" key="4">
    <source>
        <dbReference type="EMBL" id="MFA9479791.1"/>
    </source>
</evidence>
<feature type="transmembrane region" description="Helical" evidence="3">
    <location>
        <begin position="23"/>
        <end position="46"/>
    </location>
</feature>
<keyword evidence="3" id="KW-1133">Transmembrane helix</keyword>
<keyword evidence="3" id="KW-0812">Transmembrane</keyword>
<keyword evidence="3" id="KW-0472">Membrane</keyword>